<dbReference type="InterPro" id="IPR052219">
    <property type="entry name" value="Photolyase_Class-2"/>
</dbReference>
<evidence type="ECO:0000259" key="1">
    <source>
        <dbReference type="PROSITE" id="PS51645"/>
    </source>
</evidence>
<dbReference type="PROSITE" id="PS51645">
    <property type="entry name" value="PHR_CRY_ALPHA_BETA"/>
    <property type="match status" value="1"/>
</dbReference>
<sequence>MSRDQRCDDNWALIYAQKLAIQRSVPLHVVFCLVPKFLDATIRQFDFLLKGLKEDTAE</sequence>
<protein>
    <recommendedName>
        <fullName evidence="1">Photolyase/cryptochrome alpha/beta domain-containing protein</fullName>
    </recommendedName>
</protein>
<comment type="caution">
    <text evidence="2">The sequence shown here is derived from an EMBL/GenBank/DDBJ whole genome shotgun (WGS) entry which is preliminary data.</text>
</comment>
<organism evidence="2 3">
    <name type="scientific">Effrenium voratum</name>
    <dbReference type="NCBI Taxonomy" id="2562239"/>
    <lineage>
        <taxon>Eukaryota</taxon>
        <taxon>Sar</taxon>
        <taxon>Alveolata</taxon>
        <taxon>Dinophyceae</taxon>
        <taxon>Suessiales</taxon>
        <taxon>Symbiodiniaceae</taxon>
        <taxon>Effrenium</taxon>
    </lineage>
</organism>
<keyword evidence="3" id="KW-1185">Reference proteome</keyword>
<proteinExistence type="predicted"/>
<gene>
    <name evidence="2" type="ORF">EVOR1521_LOCUS15268</name>
</gene>
<dbReference type="EMBL" id="CAUJNA010001924">
    <property type="protein sequence ID" value="CAJ1389703.1"/>
    <property type="molecule type" value="Genomic_DNA"/>
</dbReference>
<evidence type="ECO:0000313" key="2">
    <source>
        <dbReference type="EMBL" id="CAJ1389703.1"/>
    </source>
</evidence>
<feature type="domain" description="Photolyase/cryptochrome alpha/beta" evidence="1">
    <location>
        <begin position="1"/>
        <end position="58"/>
    </location>
</feature>
<evidence type="ECO:0000313" key="3">
    <source>
        <dbReference type="Proteomes" id="UP001178507"/>
    </source>
</evidence>
<dbReference type="Pfam" id="PF00875">
    <property type="entry name" value="DNA_photolyase"/>
    <property type="match status" value="1"/>
</dbReference>
<dbReference type="Proteomes" id="UP001178507">
    <property type="component" value="Unassembled WGS sequence"/>
</dbReference>
<dbReference type="PANTHER" id="PTHR10211">
    <property type="entry name" value="DEOXYRIBODIPYRIMIDINE PHOTOLYASE"/>
    <property type="match status" value="1"/>
</dbReference>
<dbReference type="Gene3D" id="3.40.50.620">
    <property type="entry name" value="HUPs"/>
    <property type="match status" value="1"/>
</dbReference>
<dbReference type="AlphaFoldDB" id="A0AA36N2E4"/>
<reference evidence="2" key="1">
    <citation type="submission" date="2023-08" db="EMBL/GenBank/DDBJ databases">
        <authorList>
            <person name="Chen Y."/>
            <person name="Shah S."/>
            <person name="Dougan E. K."/>
            <person name="Thang M."/>
            <person name="Chan C."/>
        </authorList>
    </citation>
    <scope>NUCLEOTIDE SEQUENCE</scope>
</reference>
<dbReference type="GO" id="GO:0003904">
    <property type="term" value="F:deoxyribodipyrimidine photo-lyase activity"/>
    <property type="evidence" value="ECO:0007669"/>
    <property type="project" value="TreeGrafter"/>
</dbReference>
<dbReference type="InterPro" id="IPR014729">
    <property type="entry name" value="Rossmann-like_a/b/a_fold"/>
</dbReference>
<name>A0AA36N2E4_9DINO</name>
<dbReference type="PANTHER" id="PTHR10211:SF0">
    <property type="entry name" value="DEOXYRIBODIPYRIMIDINE PHOTO-LYASE"/>
    <property type="match status" value="1"/>
</dbReference>
<dbReference type="GO" id="GO:0000719">
    <property type="term" value="P:photoreactive repair"/>
    <property type="evidence" value="ECO:0007669"/>
    <property type="project" value="TreeGrafter"/>
</dbReference>
<dbReference type="InterPro" id="IPR006050">
    <property type="entry name" value="DNA_photolyase_N"/>
</dbReference>
<accession>A0AA36N2E4</accession>
<dbReference type="InterPro" id="IPR036155">
    <property type="entry name" value="Crypto/Photolyase_N_sf"/>
</dbReference>
<dbReference type="SUPFAM" id="SSF52425">
    <property type="entry name" value="Cryptochrome/photolyase, N-terminal domain"/>
    <property type="match status" value="1"/>
</dbReference>